<feature type="compositionally biased region" description="Basic residues" evidence="1">
    <location>
        <begin position="172"/>
        <end position="181"/>
    </location>
</feature>
<evidence type="ECO:0000313" key="3">
    <source>
        <dbReference type="Proteomes" id="UP000001628"/>
    </source>
</evidence>
<dbReference type="KEGG" id="pbn:PADG_12287"/>
<dbReference type="RefSeq" id="XP_010762929.1">
    <property type="nucleotide sequence ID" value="XM_010764627.1"/>
</dbReference>
<dbReference type="AlphaFoldDB" id="A0A0A0HUB0"/>
<protein>
    <submittedName>
        <fullName evidence="2">Uncharacterized protein</fullName>
    </submittedName>
</protein>
<organism evidence="2 3">
    <name type="scientific">Paracoccidioides brasiliensis (strain Pb18)</name>
    <dbReference type="NCBI Taxonomy" id="502780"/>
    <lineage>
        <taxon>Eukaryota</taxon>
        <taxon>Fungi</taxon>
        <taxon>Dikarya</taxon>
        <taxon>Ascomycota</taxon>
        <taxon>Pezizomycotina</taxon>
        <taxon>Eurotiomycetes</taxon>
        <taxon>Eurotiomycetidae</taxon>
        <taxon>Onygenales</taxon>
        <taxon>Ajellomycetaceae</taxon>
        <taxon>Paracoccidioides</taxon>
    </lineage>
</organism>
<gene>
    <name evidence="2" type="ORF">PADG_12287</name>
</gene>
<evidence type="ECO:0000256" key="1">
    <source>
        <dbReference type="SAM" id="MobiDB-lite"/>
    </source>
</evidence>
<dbReference type="InParanoid" id="A0A0A0HUB0"/>
<evidence type="ECO:0000313" key="2">
    <source>
        <dbReference type="EMBL" id="KGM91606.1"/>
    </source>
</evidence>
<feature type="region of interest" description="Disordered" evidence="1">
    <location>
        <begin position="161"/>
        <end position="181"/>
    </location>
</feature>
<keyword evidence="3" id="KW-1185">Reference proteome</keyword>
<dbReference type="GeneID" id="22588184"/>
<reference evidence="2 3" key="1">
    <citation type="journal article" date="2011" name="PLoS Genet.">
        <title>Comparative genomic analysis of human fungal pathogens causing paracoccidioidomycosis.</title>
        <authorList>
            <person name="Desjardins C.A."/>
            <person name="Champion M.D."/>
            <person name="Holder J.W."/>
            <person name="Muszewska A."/>
            <person name="Goldberg J."/>
            <person name="Bailao A.M."/>
            <person name="Brigido M.M."/>
            <person name="Ferreira M.E."/>
            <person name="Garcia A.M."/>
            <person name="Grynberg M."/>
            <person name="Gujja S."/>
            <person name="Heiman D.I."/>
            <person name="Henn M.R."/>
            <person name="Kodira C.D."/>
            <person name="Leon-Narvaez H."/>
            <person name="Longo L.V."/>
            <person name="Ma L.J."/>
            <person name="Malavazi I."/>
            <person name="Matsuo A.L."/>
            <person name="Morais F.V."/>
            <person name="Pereira M."/>
            <person name="Rodriguez-Brito S."/>
            <person name="Sakthikumar S."/>
            <person name="Salem-Izacc S.M."/>
            <person name="Sykes S.M."/>
            <person name="Teixeira M.M."/>
            <person name="Vallejo M.C."/>
            <person name="Walter M.E."/>
            <person name="Yandava C."/>
            <person name="Young S."/>
            <person name="Zeng Q."/>
            <person name="Zucker J."/>
            <person name="Felipe M.S."/>
            <person name="Goldman G.H."/>
            <person name="Haas B.J."/>
            <person name="McEwen J.G."/>
            <person name="Nino-Vega G."/>
            <person name="Puccia R."/>
            <person name="San-Blas G."/>
            <person name="Soares C.M."/>
            <person name="Birren B.W."/>
            <person name="Cuomo C.A."/>
        </authorList>
    </citation>
    <scope>NUCLEOTIDE SEQUENCE [LARGE SCALE GENOMIC DNA]</scope>
    <source>
        <strain evidence="2 3">Pb18</strain>
    </source>
</reference>
<sequence>MQYLSLILWLGSNEPWNKQAWEQAECRLPRHTQRPQHTEHLKKHMKKHMNPYEATTWGQGYATSDSNRWRLKQTRGGRCPAPATTSTSTSTSTSSISMMPRISIISSGYMIYPLEHNVSIRAAIKILLYYPAAWPNPETFHSSEQSKSPPGNDLLCKYAKTQTTVSAGSRQHPIHNSRRTQ</sequence>
<dbReference type="HOGENOM" id="CLU_1489443_0_0_1"/>
<accession>A0A0A0HUB0</accession>
<feature type="region of interest" description="Disordered" evidence="1">
    <location>
        <begin position="72"/>
        <end position="94"/>
    </location>
</feature>
<proteinExistence type="predicted"/>
<dbReference type="VEuPathDB" id="FungiDB:PADG_12287"/>
<dbReference type="Proteomes" id="UP000001628">
    <property type="component" value="Unassembled WGS sequence"/>
</dbReference>
<dbReference type="EMBL" id="KN275967">
    <property type="protein sequence ID" value="KGM91606.1"/>
    <property type="molecule type" value="Genomic_DNA"/>
</dbReference>
<feature type="compositionally biased region" description="Low complexity" evidence="1">
    <location>
        <begin position="84"/>
        <end position="94"/>
    </location>
</feature>
<name>A0A0A0HUB0_PARBD</name>